<keyword evidence="4" id="KW-0067">ATP-binding</keyword>
<reference evidence="7" key="3">
    <citation type="submission" date="2015-06" db="UniProtKB">
        <authorList>
            <consortium name="EnsemblMetazoa"/>
        </authorList>
    </citation>
    <scope>IDENTIFICATION</scope>
</reference>
<protein>
    <recommendedName>
        <fullName evidence="5">ABC transporter domain-containing protein</fullName>
    </recommendedName>
</protein>
<dbReference type="CTD" id="20217063"/>
<gene>
    <name evidence="7" type="primary">20217063</name>
    <name evidence="6" type="ORF">HELRODRAFT_90136</name>
</gene>
<dbReference type="Gene3D" id="3.40.50.300">
    <property type="entry name" value="P-loop containing nucleotide triphosphate hydrolases"/>
    <property type="match status" value="1"/>
</dbReference>
<dbReference type="GO" id="GO:0016887">
    <property type="term" value="F:ATP hydrolysis activity"/>
    <property type="evidence" value="ECO:0007669"/>
    <property type="project" value="InterPro"/>
</dbReference>
<evidence type="ECO:0000313" key="8">
    <source>
        <dbReference type="Proteomes" id="UP000015101"/>
    </source>
</evidence>
<keyword evidence="8" id="KW-1185">Reference proteome</keyword>
<dbReference type="OrthoDB" id="8061355at2759"/>
<dbReference type="FunFam" id="3.40.50.300:FF:001253">
    <property type="entry name" value="ATP-binding cassette protein subfamily A, member 10"/>
    <property type="match status" value="1"/>
</dbReference>
<feature type="domain" description="ABC transporter" evidence="5">
    <location>
        <begin position="6"/>
        <end position="238"/>
    </location>
</feature>
<dbReference type="EnsemblMetazoa" id="HelroT90136">
    <property type="protein sequence ID" value="HelroP90136"/>
    <property type="gene ID" value="HelroG90136"/>
</dbReference>
<evidence type="ECO:0000256" key="3">
    <source>
        <dbReference type="ARBA" id="ARBA00022741"/>
    </source>
</evidence>
<sequence length="248" mass="27756">GMEVGVAVKDLFKHFKNNPVPSVDHLSVDFYKNQITAFLGHNGAGKSTTMSVMAGLLAADSGTVYVNGYDVHKDMDKIRKNFSLCPQHDILFDLLTVKQHMMFYGRLKGLTMAQTTKDSMAIIRDLNLINKINTPSRELSGCGMKRLLSIGIAYLGSPLVIVLDEPSTGVDAHTRRSIWALLQTYRNGQTTIISTHAMDEADYVSDRIAIIWKGQLICSGSPMFLKKTFSKGYRLTVELYGYYYYHII</sequence>
<organism evidence="7 8">
    <name type="scientific">Helobdella robusta</name>
    <name type="common">Californian leech</name>
    <dbReference type="NCBI Taxonomy" id="6412"/>
    <lineage>
        <taxon>Eukaryota</taxon>
        <taxon>Metazoa</taxon>
        <taxon>Spiralia</taxon>
        <taxon>Lophotrochozoa</taxon>
        <taxon>Annelida</taxon>
        <taxon>Clitellata</taxon>
        <taxon>Hirudinea</taxon>
        <taxon>Rhynchobdellida</taxon>
        <taxon>Glossiphoniidae</taxon>
        <taxon>Helobdella</taxon>
    </lineage>
</organism>
<dbReference type="Proteomes" id="UP000015101">
    <property type="component" value="Unassembled WGS sequence"/>
</dbReference>
<dbReference type="InterPro" id="IPR027417">
    <property type="entry name" value="P-loop_NTPase"/>
</dbReference>
<accession>T1G7L6</accession>
<dbReference type="AlphaFoldDB" id="T1G7L6"/>
<name>T1G7L6_HELRO</name>
<dbReference type="InterPro" id="IPR003593">
    <property type="entry name" value="AAA+_ATPase"/>
</dbReference>
<dbReference type="PANTHER" id="PTHR19229:SF36">
    <property type="entry name" value="ATP-BINDING CASSETTE SUB-FAMILY A MEMBER 2"/>
    <property type="match status" value="1"/>
</dbReference>
<keyword evidence="3" id="KW-0547">Nucleotide-binding</keyword>
<dbReference type="InterPro" id="IPR026082">
    <property type="entry name" value="ABCA"/>
</dbReference>
<evidence type="ECO:0000313" key="7">
    <source>
        <dbReference type="EnsemblMetazoa" id="HelroP90136"/>
    </source>
</evidence>
<dbReference type="GO" id="GO:0140359">
    <property type="term" value="F:ABC-type transporter activity"/>
    <property type="evidence" value="ECO:0007669"/>
    <property type="project" value="InterPro"/>
</dbReference>
<dbReference type="STRING" id="6412.T1G7L6"/>
<evidence type="ECO:0000256" key="4">
    <source>
        <dbReference type="ARBA" id="ARBA00022840"/>
    </source>
</evidence>
<dbReference type="CDD" id="cd03263">
    <property type="entry name" value="ABC_subfamily_A"/>
    <property type="match status" value="1"/>
</dbReference>
<proteinExistence type="predicted"/>
<dbReference type="RefSeq" id="XP_009029895.1">
    <property type="nucleotide sequence ID" value="XM_009031647.1"/>
</dbReference>
<dbReference type="GeneID" id="20217063"/>
<dbReference type="EMBL" id="AMQM01007882">
    <property type="status" value="NOT_ANNOTATED_CDS"/>
    <property type="molecule type" value="Genomic_DNA"/>
</dbReference>
<dbReference type="SMART" id="SM00382">
    <property type="entry name" value="AAA"/>
    <property type="match status" value="1"/>
</dbReference>
<evidence type="ECO:0000256" key="2">
    <source>
        <dbReference type="ARBA" id="ARBA00022737"/>
    </source>
</evidence>
<keyword evidence="2" id="KW-0677">Repeat</keyword>
<dbReference type="OMA" id="VTSWCAQ"/>
<dbReference type="Pfam" id="PF00005">
    <property type="entry name" value="ABC_tran"/>
    <property type="match status" value="1"/>
</dbReference>
<evidence type="ECO:0000313" key="6">
    <source>
        <dbReference type="EMBL" id="ESN92004.1"/>
    </source>
</evidence>
<dbReference type="KEGG" id="hro:HELRODRAFT_90136"/>
<dbReference type="eggNOG" id="KOG0059">
    <property type="taxonomic scope" value="Eukaryota"/>
</dbReference>
<dbReference type="PANTHER" id="PTHR19229">
    <property type="entry name" value="ATP-BINDING CASSETTE TRANSPORTER SUBFAMILY A ABCA"/>
    <property type="match status" value="1"/>
</dbReference>
<dbReference type="GO" id="GO:0016020">
    <property type="term" value="C:membrane"/>
    <property type="evidence" value="ECO:0007669"/>
    <property type="project" value="InterPro"/>
</dbReference>
<evidence type="ECO:0000256" key="1">
    <source>
        <dbReference type="ARBA" id="ARBA00022448"/>
    </source>
</evidence>
<keyword evidence="1" id="KW-0813">Transport</keyword>
<dbReference type="HOGENOM" id="CLU_000604_1_2_1"/>
<dbReference type="GO" id="GO:0005524">
    <property type="term" value="F:ATP binding"/>
    <property type="evidence" value="ECO:0007669"/>
    <property type="project" value="UniProtKB-KW"/>
</dbReference>
<dbReference type="InterPro" id="IPR003439">
    <property type="entry name" value="ABC_transporter-like_ATP-bd"/>
</dbReference>
<dbReference type="EMBL" id="KB097680">
    <property type="protein sequence ID" value="ESN92004.1"/>
    <property type="molecule type" value="Genomic_DNA"/>
</dbReference>
<dbReference type="InParanoid" id="T1G7L6"/>
<dbReference type="PROSITE" id="PS50893">
    <property type="entry name" value="ABC_TRANSPORTER_2"/>
    <property type="match status" value="1"/>
</dbReference>
<reference evidence="8" key="1">
    <citation type="submission" date="2012-12" db="EMBL/GenBank/DDBJ databases">
        <authorList>
            <person name="Hellsten U."/>
            <person name="Grimwood J."/>
            <person name="Chapman J.A."/>
            <person name="Shapiro H."/>
            <person name="Aerts A."/>
            <person name="Otillar R.P."/>
            <person name="Terry A.Y."/>
            <person name="Boore J.L."/>
            <person name="Simakov O."/>
            <person name="Marletaz F."/>
            <person name="Cho S.-J."/>
            <person name="Edsinger-Gonzales E."/>
            <person name="Havlak P."/>
            <person name="Kuo D.-H."/>
            <person name="Larsson T."/>
            <person name="Lv J."/>
            <person name="Arendt D."/>
            <person name="Savage R."/>
            <person name="Osoegawa K."/>
            <person name="de Jong P."/>
            <person name="Lindberg D.R."/>
            <person name="Seaver E.C."/>
            <person name="Weisblat D.A."/>
            <person name="Putnam N.H."/>
            <person name="Grigoriev I.V."/>
            <person name="Rokhsar D.S."/>
        </authorList>
    </citation>
    <scope>NUCLEOTIDE SEQUENCE</scope>
</reference>
<evidence type="ECO:0000259" key="5">
    <source>
        <dbReference type="PROSITE" id="PS50893"/>
    </source>
</evidence>
<reference evidence="6 8" key="2">
    <citation type="journal article" date="2013" name="Nature">
        <title>Insights into bilaterian evolution from three spiralian genomes.</title>
        <authorList>
            <person name="Simakov O."/>
            <person name="Marletaz F."/>
            <person name="Cho S.J."/>
            <person name="Edsinger-Gonzales E."/>
            <person name="Havlak P."/>
            <person name="Hellsten U."/>
            <person name="Kuo D.H."/>
            <person name="Larsson T."/>
            <person name="Lv J."/>
            <person name="Arendt D."/>
            <person name="Savage R."/>
            <person name="Osoegawa K."/>
            <person name="de Jong P."/>
            <person name="Grimwood J."/>
            <person name="Chapman J.A."/>
            <person name="Shapiro H."/>
            <person name="Aerts A."/>
            <person name="Otillar R.P."/>
            <person name="Terry A.Y."/>
            <person name="Boore J.L."/>
            <person name="Grigoriev I.V."/>
            <person name="Lindberg D.R."/>
            <person name="Seaver E.C."/>
            <person name="Weisblat D.A."/>
            <person name="Putnam N.H."/>
            <person name="Rokhsar D.S."/>
        </authorList>
    </citation>
    <scope>NUCLEOTIDE SEQUENCE</scope>
</reference>
<dbReference type="SUPFAM" id="SSF52540">
    <property type="entry name" value="P-loop containing nucleoside triphosphate hydrolases"/>
    <property type="match status" value="1"/>
</dbReference>